<keyword evidence="3" id="KW-1185">Reference proteome</keyword>
<comment type="caution">
    <text evidence="2">The sequence shown here is derived from an EMBL/GenBank/DDBJ whole genome shotgun (WGS) entry which is preliminary data.</text>
</comment>
<dbReference type="Pfam" id="PF23019">
    <property type="entry name" value="DUF7033"/>
    <property type="match status" value="1"/>
</dbReference>
<name>A0A6P0UXG1_9FLAO</name>
<sequence>MLLVYTHKITPRLTYIMKHVFTKMLQIEVAFTTKVEDFIGHTGAKITYTRQPLQNEFFIKSHELLFEQGVRDVEIHIQQWDDIPCFFPTSEKSAVPFDVFAASFYMISRYEEYLPYVKDVHGRFPATESLAYQNDFLEIPVVDIWVNKLKLALLKRFPDLQIVKREYEHLSIIDVSVSHCFRERGIIRSLGGMLIDFFSLKIGRMITRLAVLLRIKKDPYNNFQELIEMHKEYGTRAIFFFLLADYSNYDKNISINNPRFRSLVKSVADYSIVSLMASYNSYNNPKILKKDRARLIELIRRPVKRVRLRFNRVNIPESYKTVVEAEFNEDYSMGYTLFPGFRAGTCTPFFFYDISFEVQLPLKVTPFCVEDYGLTRYKNTKEAVQVYRRIREQVRKVNGTFVTVFSNEILGGAMKQPWKDIYYELLKDKH</sequence>
<dbReference type="EMBL" id="JAABOO010000004">
    <property type="protein sequence ID" value="NER15146.1"/>
    <property type="molecule type" value="Genomic_DNA"/>
</dbReference>
<dbReference type="InterPro" id="IPR054297">
    <property type="entry name" value="DUF7033"/>
</dbReference>
<accession>A0A6P0UXG1</accession>
<dbReference type="AlphaFoldDB" id="A0A6P0UXG1"/>
<evidence type="ECO:0000259" key="1">
    <source>
        <dbReference type="Pfam" id="PF23019"/>
    </source>
</evidence>
<organism evidence="2 3">
    <name type="scientific">Leptobacterium flavescens</name>
    <dbReference type="NCBI Taxonomy" id="472055"/>
    <lineage>
        <taxon>Bacteria</taxon>
        <taxon>Pseudomonadati</taxon>
        <taxon>Bacteroidota</taxon>
        <taxon>Flavobacteriia</taxon>
        <taxon>Flavobacteriales</taxon>
        <taxon>Flavobacteriaceae</taxon>
        <taxon>Leptobacterium</taxon>
    </lineage>
</organism>
<feature type="domain" description="DUF7033" evidence="1">
    <location>
        <begin position="95"/>
        <end position="182"/>
    </location>
</feature>
<dbReference type="Proteomes" id="UP000468581">
    <property type="component" value="Unassembled WGS sequence"/>
</dbReference>
<proteinExistence type="predicted"/>
<gene>
    <name evidence="2" type="ORF">GWK08_16950</name>
</gene>
<dbReference type="CDD" id="cd10931">
    <property type="entry name" value="CE4_u7"/>
    <property type="match status" value="1"/>
</dbReference>
<evidence type="ECO:0000313" key="2">
    <source>
        <dbReference type="EMBL" id="NER15146.1"/>
    </source>
</evidence>
<evidence type="ECO:0000313" key="3">
    <source>
        <dbReference type="Proteomes" id="UP000468581"/>
    </source>
</evidence>
<reference evidence="2 3" key="1">
    <citation type="submission" date="2020-01" db="EMBL/GenBank/DDBJ databases">
        <title>Leptobacterium flavescens.</title>
        <authorList>
            <person name="Wang G."/>
        </authorList>
    </citation>
    <scope>NUCLEOTIDE SEQUENCE [LARGE SCALE GENOMIC DNA]</scope>
    <source>
        <strain evidence="2 3">KCTC 22160</strain>
    </source>
</reference>
<protein>
    <recommendedName>
        <fullName evidence="1">DUF7033 domain-containing protein</fullName>
    </recommendedName>
</protein>